<dbReference type="SUPFAM" id="SSF53098">
    <property type="entry name" value="Ribonuclease H-like"/>
    <property type="match status" value="1"/>
</dbReference>
<dbReference type="Proteomes" id="UP001145481">
    <property type="component" value="Unassembled WGS sequence"/>
</dbReference>
<dbReference type="EMBL" id="JANJHC010000026">
    <property type="protein sequence ID" value="MDA5623893.1"/>
    <property type="molecule type" value="Genomic_DNA"/>
</dbReference>
<organism evidence="2 3">
    <name type="scientific">Pasteurella multocida</name>
    <dbReference type="NCBI Taxonomy" id="747"/>
    <lineage>
        <taxon>Bacteria</taxon>
        <taxon>Pseudomonadati</taxon>
        <taxon>Pseudomonadota</taxon>
        <taxon>Gammaproteobacteria</taxon>
        <taxon>Pasteurellales</taxon>
        <taxon>Pasteurellaceae</taxon>
        <taxon>Pasteurella</taxon>
    </lineage>
</organism>
<dbReference type="InterPro" id="IPR012337">
    <property type="entry name" value="RNaseH-like_sf"/>
</dbReference>
<dbReference type="GO" id="GO:0004803">
    <property type="term" value="F:transposase activity"/>
    <property type="evidence" value="ECO:0007669"/>
    <property type="project" value="InterPro"/>
</dbReference>
<dbReference type="GO" id="GO:0006313">
    <property type="term" value="P:DNA transposition"/>
    <property type="evidence" value="ECO:0007669"/>
    <property type="project" value="InterPro"/>
</dbReference>
<feature type="domain" description="Bacteriophage Mu transposase" evidence="1">
    <location>
        <begin position="3"/>
        <end position="68"/>
    </location>
</feature>
<feature type="non-terminal residue" evidence="2">
    <location>
        <position position="1"/>
    </location>
</feature>
<evidence type="ECO:0000313" key="3">
    <source>
        <dbReference type="Proteomes" id="UP001145481"/>
    </source>
</evidence>
<dbReference type="GO" id="GO:0003677">
    <property type="term" value="F:DNA binding"/>
    <property type="evidence" value="ECO:0007669"/>
    <property type="project" value="InterPro"/>
</dbReference>
<proteinExistence type="predicted"/>
<comment type="caution">
    <text evidence="2">The sequence shown here is derived from an EMBL/GenBank/DDBJ whole genome shotgun (WGS) entry which is preliminary data.</text>
</comment>
<accession>A0A9X3US56</accession>
<sequence length="94" mass="10886">DSLPAYVDGDARLEAFFTGWSVTEKTEDYQFKKGVNKALFLEVLEQGVRLWNDKAGRETELGQGIFSHHLARKWYSVIKLSLSSFLHFYSWNNP</sequence>
<dbReference type="GO" id="GO:0015074">
    <property type="term" value="P:DNA integration"/>
    <property type="evidence" value="ECO:0007669"/>
    <property type="project" value="InterPro"/>
</dbReference>
<evidence type="ECO:0000259" key="1">
    <source>
        <dbReference type="Pfam" id="PF02914"/>
    </source>
</evidence>
<dbReference type="RefSeq" id="WP_271343153.1">
    <property type="nucleotide sequence ID" value="NZ_JANJHA010000025.1"/>
</dbReference>
<dbReference type="InterPro" id="IPR004189">
    <property type="entry name" value="Phage_Mu_transposase"/>
</dbReference>
<protein>
    <recommendedName>
        <fullName evidence="1">Bacteriophage Mu transposase domain-containing protein</fullName>
    </recommendedName>
</protein>
<gene>
    <name evidence="2" type="ORF">NM948_10130</name>
</gene>
<name>A0A9X3US56_PASMD</name>
<dbReference type="Pfam" id="PF02914">
    <property type="entry name" value="DDE_2"/>
    <property type="match status" value="1"/>
</dbReference>
<dbReference type="AlphaFoldDB" id="A0A9X3US56"/>
<evidence type="ECO:0000313" key="2">
    <source>
        <dbReference type="EMBL" id="MDA5623893.1"/>
    </source>
</evidence>
<reference evidence="2" key="1">
    <citation type="submission" date="2022-07" db="EMBL/GenBank/DDBJ databases">
        <title>Genome-based characterization of novel serogroup A variants of Pasteurella multocida.</title>
        <authorList>
            <person name="Prajapati A."/>
            <person name="Yogisharadhya R."/>
            <person name="Mohanty N."/>
            <person name="Chanda M."/>
            <person name="Mendem S.K."/>
            <person name="Siddaramappa S."/>
            <person name="Shivachandra S.B."/>
        </authorList>
    </citation>
    <scope>NUCLEOTIDE SEQUENCE</scope>
    <source>
        <strain evidence="2">NIVEDIPm19</strain>
    </source>
</reference>